<dbReference type="Pfam" id="PF01395">
    <property type="entry name" value="PBP_GOBP"/>
    <property type="match status" value="1"/>
</dbReference>
<dbReference type="CDD" id="cd23992">
    <property type="entry name" value="PBP_GOBP"/>
    <property type="match status" value="1"/>
</dbReference>
<dbReference type="GO" id="GO:0005549">
    <property type="term" value="F:odorant binding"/>
    <property type="evidence" value="ECO:0007669"/>
    <property type="project" value="InterPro"/>
</dbReference>
<evidence type="ECO:0000313" key="2">
    <source>
        <dbReference type="EMBL" id="AWY62808.1"/>
    </source>
</evidence>
<feature type="signal peptide" evidence="1">
    <location>
        <begin position="1"/>
        <end position="24"/>
    </location>
</feature>
<proteinExistence type="evidence at transcript level"/>
<dbReference type="Gene3D" id="1.10.238.20">
    <property type="entry name" value="Pheromone/general odorant binding protein domain"/>
    <property type="match status" value="1"/>
</dbReference>
<dbReference type="SMART" id="SM00708">
    <property type="entry name" value="PhBP"/>
    <property type="match status" value="1"/>
</dbReference>
<keyword evidence="1" id="KW-0732">Signal</keyword>
<dbReference type="AlphaFoldDB" id="A0A2Z4T0A5"/>
<name>A0A2Z4T0A5_LIRTR</name>
<accession>A0A2Z4T0A5</accession>
<protein>
    <submittedName>
        <fullName evidence="2">Odorant binding protein</fullName>
    </submittedName>
</protein>
<gene>
    <name evidence="2" type="primary">OBP2</name>
</gene>
<sequence>MKNIIFYAFMAMLAIQTKICSIEAAFNEEKMKEINEECLVEFGFGEQDFMEFISNKKEAEIASKFKCYIHCLFDRMDILNEHGKVCVKKLSTLMSNSEEANELQFVHECKAMHDMEEDACEYTAKFMMCMFAKRGENLFKEEK</sequence>
<organism evidence="2">
    <name type="scientific">Liriomyza trifolii</name>
    <name type="common">American serpentine leafminer</name>
    <dbReference type="NCBI Taxonomy" id="198433"/>
    <lineage>
        <taxon>Eukaryota</taxon>
        <taxon>Metazoa</taxon>
        <taxon>Ecdysozoa</taxon>
        <taxon>Arthropoda</taxon>
        <taxon>Hexapoda</taxon>
        <taxon>Insecta</taxon>
        <taxon>Pterygota</taxon>
        <taxon>Neoptera</taxon>
        <taxon>Endopterygota</taxon>
        <taxon>Diptera</taxon>
        <taxon>Brachycera</taxon>
        <taxon>Muscomorpha</taxon>
        <taxon>Opomyzoidea</taxon>
        <taxon>Agromyzidae</taxon>
        <taxon>Phytomyzinae</taxon>
        <taxon>Liriomyza</taxon>
    </lineage>
</organism>
<dbReference type="EMBL" id="MF624622">
    <property type="protein sequence ID" value="AWY62808.1"/>
    <property type="molecule type" value="mRNA"/>
</dbReference>
<dbReference type="SUPFAM" id="SSF47565">
    <property type="entry name" value="Insect pheromone/odorant-binding proteins"/>
    <property type="match status" value="1"/>
</dbReference>
<feature type="chain" id="PRO_5016232613" evidence="1">
    <location>
        <begin position="25"/>
        <end position="143"/>
    </location>
</feature>
<dbReference type="InterPro" id="IPR036728">
    <property type="entry name" value="PBP_GOBP_sf"/>
</dbReference>
<evidence type="ECO:0000256" key="1">
    <source>
        <dbReference type="SAM" id="SignalP"/>
    </source>
</evidence>
<reference evidence="2" key="1">
    <citation type="submission" date="2017-08" db="EMBL/GenBank/DDBJ databases">
        <title>Identication and Functional Research on Odorant Binding Proteins from Liriomyza trifolii (Burgess).</title>
        <authorList>
            <person name="Dongkai C."/>
            <person name="Zhongren L."/>
        </authorList>
    </citation>
    <scope>NUCLEOTIDE SEQUENCE</scope>
</reference>
<dbReference type="InterPro" id="IPR006170">
    <property type="entry name" value="PBP/GOBP"/>
</dbReference>